<proteinExistence type="predicted"/>
<accession>W4LZ69</accession>
<dbReference type="SUPFAM" id="SSF143011">
    <property type="entry name" value="RelE-like"/>
    <property type="match status" value="1"/>
</dbReference>
<dbReference type="HOGENOM" id="CLU_177575_0_0_7"/>
<dbReference type="InterPro" id="IPR035093">
    <property type="entry name" value="RelE/ParE_toxin_dom_sf"/>
</dbReference>
<dbReference type="Proteomes" id="UP000019141">
    <property type="component" value="Unassembled WGS sequence"/>
</dbReference>
<dbReference type="EMBL" id="AZHW01000084">
    <property type="protein sequence ID" value="ETX03041.1"/>
    <property type="molecule type" value="Genomic_DNA"/>
</dbReference>
<evidence type="ECO:0008006" key="4">
    <source>
        <dbReference type="Google" id="ProtNLM"/>
    </source>
</evidence>
<evidence type="ECO:0000313" key="3">
    <source>
        <dbReference type="Proteomes" id="UP000019141"/>
    </source>
</evidence>
<sequence length="100" mass="11355">MAARPYPLRVPDAIAALIRSMHPQLKREIRAALQAIQENPATAGKTLKDELAGLQSVRIRRWRIIYRIVPEHGIEIVAIGPRKHIYEETYRLISQGPQAP</sequence>
<name>W4LZ69_ENTF1</name>
<organism evidence="2 3">
    <name type="scientific">Entotheonella factor</name>
    <dbReference type="NCBI Taxonomy" id="1429438"/>
    <lineage>
        <taxon>Bacteria</taxon>
        <taxon>Pseudomonadati</taxon>
        <taxon>Nitrospinota/Tectimicrobiota group</taxon>
        <taxon>Candidatus Tectimicrobiota</taxon>
        <taxon>Candidatus Entotheonellia</taxon>
        <taxon>Candidatus Entotheonellales</taxon>
        <taxon>Candidatus Entotheonellaceae</taxon>
        <taxon>Candidatus Entotheonella</taxon>
    </lineage>
</organism>
<dbReference type="AlphaFoldDB" id="W4LZ69"/>
<keyword evidence="1" id="KW-1277">Toxin-antitoxin system</keyword>
<reference evidence="2 3" key="1">
    <citation type="journal article" date="2014" name="Nature">
        <title>An environmental bacterial taxon with a large and distinct metabolic repertoire.</title>
        <authorList>
            <person name="Wilson M.C."/>
            <person name="Mori T."/>
            <person name="Ruckert C."/>
            <person name="Uria A.R."/>
            <person name="Helf M.J."/>
            <person name="Takada K."/>
            <person name="Gernert C."/>
            <person name="Steffens U.A."/>
            <person name="Heycke N."/>
            <person name="Schmitt S."/>
            <person name="Rinke C."/>
            <person name="Helfrich E.J."/>
            <person name="Brachmann A.O."/>
            <person name="Gurgui C."/>
            <person name="Wakimoto T."/>
            <person name="Kracht M."/>
            <person name="Crusemann M."/>
            <person name="Hentschel U."/>
            <person name="Abe I."/>
            <person name="Matsunaga S."/>
            <person name="Kalinowski J."/>
            <person name="Takeyama H."/>
            <person name="Piel J."/>
        </authorList>
    </citation>
    <scope>NUCLEOTIDE SEQUENCE [LARGE SCALE GENOMIC DNA]</scope>
    <source>
        <strain evidence="3">TSY1</strain>
    </source>
</reference>
<evidence type="ECO:0000256" key="1">
    <source>
        <dbReference type="ARBA" id="ARBA00022649"/>
    </source>
</evidence>
<keyword evidence="3" id="KW-1185">Reference proteome</keyword>
<dbReference type="Gene3D" id="3.30.2310.20">
    <property type="entry name" value="RelE-like"/>
    <property type="match status" value="1"/>
</dbReference>
<dbReference type="InterPro" id="IPR007712">
    <property type="entry name" value="RelE/ParE_toxin"/>
</dbReference>
<dbReference type="Pfam" id="PF05016">
    <property type="entry name" value="ParE_toxin"/>
    <property type="match status" value="1"/>
</dbReference>
<evidence type="ECO:0000313" key="2">
    <source>
        <dbReference type="EMBL" id="ETX03041.1"/>
    </source>
</evidence>
<comment type="caution">
    <text evidence="2">The sequence shown here is derived from an EMBL/GenBank/DDBJ whole genome shotgun (WGS) entry which is preliminary data.</text>
</comment>
<protein>
    <recommendedName>
        <fullName evidence="4">Cytotoxin</fullName>
    </recommendedName>
</protein>
<gene>
    <name evidence="2" type="ORF">ETSY1_01475</name>
</gene>